<feature type="domain" description="NADPH-dependent FMN reductase-like" evidence="2">
    <location>
        <begin position="1"/>
        <end position="145"/>
    </location>
</feature>
<dbReference type="Proteomes" id="UP000622317">
    <property type="component" value="Unassembled WGS sequence"/>
</dbReference>
<protein>
    <submittedName>
        <fullName evidence="3">NAD(P)H-dependent oxidoreductase</fullName>
    </submittedName>
</protein>
<evidence type="ECO:0000313" key="4">
    <source>
        <dbReference type="Proteomes" id="UP000622317"/>
    </source>
</evidence>
<dbReference type="Pfam" id="PF03358">
    <property type="entry name" value="FMN_red"/>
    <property type="match status" value="1"/>
</dbReference>
<dbReference type="GO" id="GO:0016491">
    <property type="term" value="F:oxidoreductase activity"/>
    <property type="evidence" value="ECO:0007669"/>
    <property type="project" value="InterPro"/>
</dbReference>
<dbReference type="PANTHER" id="PTHR30543:SF28">
    <property type="entry name" value="NADPH-DEPENDENT FMN REDUCTASE-LIKE DOMAIN-CONTAINING PROTEIN"/>
    <property type="match status" value="1"/>
</dbReference>
<evidence type="ECO:0000259" key="2">
    <source>
        <dbReference type="Pfam" id="PF03358"/>
    </source>
</evidence>
<comment type="caution">
    <text evidence="3">The sequence shown here is derived from an EMBL/GenBank/DDBJ whole genome shotgun (WGS) entry which is preliminary data.</text>
</comment>
<dbReference type="InterPro" id="IPR050712">
    <property type="entry name" value="NAD(P)H-dep_reductase"/>
</dbReference>
<dbReference type="GO" id="GO:0010181">
    <property type="term" value="F:FMN binding"/>
    <property type="evidence" value="ECO:0007669"/>
    <property type="project" value="TreeGrafter"/>
</dbReference>
<dbReference type="EMBL" id="JACYFG010000007">
    <property type="protein sequence ID" value="MBD5779190.1"/>
    <property type="molecule type" value="Genomic_DNA"/>
</dbReference>
<proteinExistence type="predicted"/>
<evidence type="ECO:0000313" key="3">
    <source>
        <dbReference type="EMBL" id="MBD5779190.1"/>
    </source>
</evidence>
<keyword evidence="4" id="KW-1185">Reference proteome</keyword>
<dbReference type="GO" id="GO:0005829">
    <property type="term" value="C:cytosol"/>
    <property type="evidence" value="ECO:0007669"/>
    <property type="project" value="TreeGrafter"/>
</dbReference>
<organism evidence="3 4">
    <name type="scientific">Pelagicoccus enzymogenes</name>
    <dbReference type="NCBI Taxonomy" id="2773457"/>
    <lineage>
        <taxon>Bacteria</taxon>
        <taxon>Pseudomonadati</taxon>
        <taxon>Verrucomicrobiota</taxon>
        <taxon>Opitutia</taxon>
        <taxon>Puniceicoccales</taxon>
        <taxon>Pelagicoccaceae</taxon>
        <taxon>Pelagicoccus</taxon>
    </lineage>
</organism>
<dbReference type="AlphaFoldDB" id="A0A927IH90"/>
<dbReference type="RefSeq" id="WP_191616325.1">
    <property type="nucleotide sequence ID" value="NZ_JACYFG010000007.1"/>
</dbReference>
<name>A0A927IH90_9BACT</name>
<sequence length="174" mass="19005">MKVAIVSSSLNPKSRSRLMAEHARLLLGKRSGVEVDFIDLQEMELPLCDGGAAYGDPYAIELNKRMEAADVYVLASPIYNYDVNASLKNAVELAGRKMENKLVGFLCAAGGAMSYMSVMPLANSLMLDFRTLVLPRFVYAAPNDWKDEAMSESVGGRIAQFCDALLDLGERISS</sequence>
<dbReference type="SUPFAM" id="SSF52218">
    <property type="entry name" value="Flavoproteins"/>
    <property type="match status" value="1"/>
</dbReference>
<keyword evidence="1" id="KW-0472">Membrane</keyword>
<dbReference type="PANTHER" id="PTHR30543">
    <property type="entry name" value="CHROMATE REDUCTASE"/>
    <property type="match status" value="1"/>
</dbReference>
<keyword evidence="1" id="KW-1133">Transmembrane helix</keyword>
<accession>A0A927IH90</accession>
<feature type="transmembrane region" description="Helical" evidence="1">
    <location>
        <begin position="102"/>
        <end position="122"/>
    </location>
</feature>
<dbReference type="InterPro" id="IPR005025">
    <property type="entry name" value="FMN_Rdtase-like_dom"/>
</dbReference>
<reference evidence="3" key="1">
    <citation type="submission" date="2020-09" db="EMBL/GenBank/DDBJ databases">
        <title>Pelagicoccus enzymogenes sp. nov. with an EPS production, isolated from marine sediment.</title>
        <authorList>
            <person name="Feng X."/>
        </authorList>
    </citation>
    <scope>NUCLEOTIDE SEQUENCE</scope>
    <source>
        <strain evidence="3">NFK12</strain>
    </source>
</reference>
<dbReference type="Gene3D" id="3.40.50.360">
    <property type="match status" value="1"/>
</dbReference>
<gene>
    <name evidence="3" type="ORF">IEN85_06765</name>
</gene>
<keyword evidence="1" id="KW-0812">Transmembrane</keyword>
<evidence type="ECO:0000256" key="1">
    <source>
        <dbReference type="SAM" id="Phobius"/>
    </source>
</evidence>
<dbReference type="InterPro" id="IPR029039">
    <property type="entry name" value="Flavoprotein-like_sf"/>
</dbReference>